<dbReference type="InterPro" id="IPR011701">
    <property type="entry name" value="MFS"/>
</dbReference>
<dbReference type="AlphaFoldDB" id="A0A0L6TZA3"/>
<gene>
    <name evidence="10" type="ORF">AKG39_11400</name>
</gene>
<feature type="transmembrane region" description="Helical" evidence="7">
    <location>
        <begin position="72"/>
        <end position="91"/>
    </location>
</feature>
<feature type="transmembrane region" description="Helical" evidence="7">
    <location>
        <begin position="361"/>
        <end position="382"/>
    </location>
</feature>
<keyword evidence="6 7" id="KW-0472">Membrane</keyword>
<dbReference type="PANTHER" id="PTHR43124:SF3">
    <property type="entry name" value="CHLORAMPHENICOL EFFLUX PUMP RV0191"/>
    <property type="match status" value="1"/>
</dbReference>
<evidence type="ECO:0000313" key="10">
    <source>
        <dbReference type="EMBL" id="KNZ41583.1"/>
    </source>
</evidence>
<dbReference type="Pfam" id="PF07690">
    <property type="entry name" value="MFS_1"/>
    <property type="match status" value="1"/>
</dbReference>
<dbReference type="OrthoDB" id="2963740at2"/>
<reference evidence="11" key="1">
    <citation type="submission" date="2015-07" db="EMBL/GenBank/DDBJ databases">
        <title>Draft genome sequence of Acetobacterium bakii DSM 8293, a potential psychrophilic chemical producer through syngas fermentation.</title>
        <authorList>
            <person name="Song Y."/>
            <person name="Hwang S."/>
            <person name="Cho B.-K."/>
        </authorList>
    </citation>
    <scope>NUCLEOTIDE SEQUENCE [LARGE SCALE GENOMIC DNA]</scope>
    <source>
        <strain evidence="11">DSM 8239</strain>
    </source>
</reference>
<feature type="transmembrane region" description="Helical" evidence="7">
    <location>
        <begin position="267"/>
        <end position="286"/>
    </location>
</feature>
<evidence type="ECO:0000259" key="9">
    <source>
        <dbReference type="PROSITE" id="PS50850"/>
    </source>
</evidence>
<sequence>MDRKRIKLAILSISSLLMISMTASAVLADIQAHFVGVDESIIQMVLTIPALLAVFFAFASGPLSMRIPKKSLVMFGLFCGLAGGMIALIFGSMSIGVLLFSSVLIGIAQGINSTMTMALIADFFVGEESGAMMGLQSAVVNGGSMVLVFTSGILAGIQWNYSYLVYLAFIPVLIIINRTLPKDAPSAQEEDHAEKSGKLNATVFFTALVMFLYGTFLFVYQTNIALLVFSNGYGDASTSGLINTSMSAAGMVTGILFGRFQRVLKDLTIPVALLVSGIGMFLIFSVGTLPVFFVAAICMGFGMATIMPAGTFVAASAVNAGMRATAIAIVTASVSLGMFSSPIIMNALSNSIAGGSISFKFMLSAIGFFIIAVMTVAGYRIIAKRQLQS</sequence>
<feature type="chain" id="PRO_5005567613" description="Major facilitator superfamily (MFS) profile domain-containing protein" evidence="8">
    <location>
        <begin position="26"/>
        <end position="389"/>
    </location>
</feature>
<feature type="transmembrane region" description="Helical" evidence="7">
    <location>
        <begin position="163"/>
        <end position="180"/>
    </location>
</feature>
<keyword evidence="11" id="KW-1185">Reference proteome</keyword>
<keyword evidence="2" id="KW-0813">Transport</keyword>
<dbReference type="EMBL" id="LGYO01000027">
    <property type="protein sequence ID" value="KNZ41583.1"/>
    <property type="molecule type" value="Genomic_DNA"/>
</dbReference>
<feature type="domain" description="Major facilitator superfamily (MFS) profile" evidence="9">
    <location>
        <begin position="1"/>
        <end position="389"/>
    </location>
</feature>
<proteinExistence type="predicted"/>
<feature type="transmembrane region" description="Helical" evidence="7">
    <location>
        <begin position="97"/>
        <end position="126"/>
    </location>
</feature>
<comment type="subcellular location">
    <subcellularLocation>
        <location evidence="1">Cell membrane</location>
        <topology evidence="1">Multi-pass membrane protein</topology>
    </subcellularLocation>
</comment>
<evidence type="ECO:0000256" key="1">
    <source>
        <dbReference type="ARBA" id="ARBA00004651"/>
    </source>
</evidence>
<comment type="caution">
    <text evidence="10">The sequence shown here is derived from an EMBL/GenBank/DDBJ whole genome shotgun (WGS) entry which is preliminary data.</text>
</comment>
<dbReference type="SUPFAM" id="SSF103473">
    <property type="entry name" value="MFS general substrate transporter"/>
    <property type="match status" value="1"/>
</dbReference>
<dbReference type="GO" id="GO:0005886">
    <property type="term" value="C:plasma membrane"/>
    <property type="evidence" value="ECO:0007669"/>
    <property type="project" value="UniProtKB-SubCell"/>
</dbReference>
<feature type="transmembrane region" description="Helical" evidence="7">
    <location>
        <begin position="44"/>
        <end position="65"/>
    </location>
</feature>
<dbReference type="STRING" id="52689.AKG39_11400"/>
<feature type="transmembrane region" description="Helical" evidence="7">
    <location>
        <begin position="201"/>
        <end position="220"/>
    </location>
</feature>
<name>A0A0L6TZA3_9FIRM</name>
<dbReference type="InterPro" id="IPR036259">
    <property type="entry name" value="MFS_trans_sf"/>
</dbReference>
<feature type="transmembrane region" description="Helical" evidence="7">
    <location>
        <begin position="240"/>
        <end position="260"/>
    </location>
</feature>
<evidence type="ECO:0000313" key="11">
    <source>
        <dbReference type="Proteomes" id="UP000036873"/>
    </source>
</evidence>
<feature type="transmembrane region" description="Helical" evidence="7">
    <location>
        <begin position="138"/>
        <end position="157"/>
    </location>
</feature>
<dbReference type="Gene3D" id="1.20.1250.20">
    <property type="entry name" value="MFS general substrate transporter like domains"/>
    <property type="match status" value="1"/>
</dbReference>
<dbReference type="InterPro" id="IPR020846">
    <property type="entry name" value="MFS_dom"/>
</dbReference>
<evidence type="ECO:0000256" key="6">
    <source>
        <dbReference type="ARBA" id="ARBA00023136"/>
    </source>
</evidence>
<evidence type="ECO:0000256" key="4">
    <source>
        <dbReference type="ARBA" id="ARBA00022692"/>
    </source>
</evidence>
<evidence type="ECO:0000256" key="2">
    <source>
        <dbReference type="ARBA" id="ARBA00022448"/>
    </source>
</evidence>
<dbReference type="PROSITE" id="PS50850">
    <property type="entry name" value="MFS"/>
    <property type="match status" value="1"/>
</dbReference>
<dbReference type="InterPro" id="IPR050189">
    <property type="entry name" value="MFS_Efflux_Transporters"/>
</dbReference>
<keyword evidence="3" id="KW-1003">Cell membrane</keyword>
<keyword evidence="5 7" id="KW-1133">Transmembrane helix</keyword>
<keyword evidence="4 7" id="KW-0812">Transmembrane</keyword>
<evidence type="ECO:0000256" key="5">
    <source>
        <dbReference type="ARBA" id="ARBA00022989"/>
    </source>
</evidence>
<keyword evidence="8" id="KW-0732">Signal</keyword>
<protein>
    <recommendedName>
        <fullName evidence="9">Major facilitator superfamily (MFS) profile domain-containing protein</fullName>
    </recommendedName>
</protein>
<dbReference type="PANTHER" id="PTHR43124">
    <property type="entry name" value="PURINE EFFLUX PUMP PBUE"/>
    <property type="match status" value="1"/>
</dbReference>
<feature type="transmembrane region" description="Helical" evidence="7">
    <location>
        <begin position="327"/>
        <end position="349"/>
    </location>
</feature>
<organism evidence="10 11">
    <name type="scientific">Acetobacterium bakii</name>
    <dbReference type="NCBI Taxonomy" id="52689"/>
    <lineage>
        <taxon>Bacteria</taxon>
        <taxon>Bacillati</taxon>
        <taxon>Bacillota</taxon>
        <taxon>Clostridia</taxon>
        <taxon>Eubacteriales</taxon>
        <taxon>Eubacteriaceae</taxon>
        <taxon>Acetobacterium</taxon>
    </lineage>
</organism>
<feature type="transmembrane region" description="Helical" evidence="7">
    <location>
        <begin position="292"/>
        <end position="315"/>
    </location>
</feature>
<feature type="signal peptide" evidence="8">
    <location>
        <begin position="1"/>
        <end position="25"/>
    </location>
</feature>
<evidence type="ECO:0000256" key="3">
    <source>
        <dbReference type="ARBA" id="ARBA00022475"/>
    </source>
</evidence>
<dbReference type="Proteomes" id="UP000036873">
    <property type="component" value="Unassembled WGS sequence"/>
</dbReference>
<accession>A0A0L6TZA3</accession>
<evidence type="ECO:0000256" key="7">
    <source>
        <dbReference type="SAM" id="Phobius"/>
    </source>
</evidence>
<dbReference type="RefSeq" id="WP_050740523.1">
    <property type="nucleotide sequence ID" value="NZ_LGYO01000027.1"/>
</dbReference>
<evidence type="ECO:0000256" key="8">
    <source>
        <dbReference type="SAM" id="SignalP"/>
    </source>
</evidence>
<dbReference type="GO" id="GO:0022857">
    <property type="term" value="F:transmembrane transporter activity"/>
    <property type="evidence" value="ECO:0007669"/>
    <property type="project" value="InterPro"/>
</dbReference>